<gene>
    <name evidence="4" type="ORF">JZO67_005081</name>
</gene>
<proteinExistence type="inferred from homology"/>
<evidence type="ECO:0000256" key="1">
    <source>
        <dbReference type="ARBA" id="ARBA00006336"/>
    </source>
</evidence>
<dbReference type="InterPro" id="IPR000868">
    <property type="entry name" value="Isochorismatase-like_dom"/>
</dbReference>
<comment type="caution">
    <text evidence="4">The sequence shown here is derived from an EMBL/GenBank/DDBJ whole genome shotgun (WGS) entry which is preliminary data.</text>
</comment>
<evidence type="ECO:0000313" key="5">
    <source>
        <dbReference type="Proteomes" id="UP000664357"/>
    </source>
</evidence>
<dbReference type="Gene3D" id="3.40.50.850">
    <property type="entry name" value="Isochorismatase-like"/>
    <property type="match status" value="1"/>
</dbReference>
<comment type="similarity">
    <text evidence="1">Belongs to the isochorismatase family.</text>
</comment>
<dbReference type="Pfam" id="PF00857">
    <property type="entry name" value="Isochorismatase"/>
    <property type="match status" value="1"/>
</dbReference>
<dbReference type="EMBL" id="JAFREL020000007">
    <property type="protein sequence ID" value="MEO1773097.1"/>
    <property type="molecule type" value="Genomic_DNA"/>
</dbReference>
<dbReference type="Proteomes" id="UP000664357">
    <property type="component" value="Unassembled WGS sequence"/>
</dbReference>
<name>A0ABV0EZC8_9ENTE</name>
<sequence>MNDSILLAIDIQTATLAPIIGRRTLINSMNLVIERFHEKNAPIIFVQQTGYGAVSSKVNKCENDFVTRKSRPNAFSSSEFNKVIKTMDRKSVVVIGLMSNACVQHTCRGALARGYSVTLISDAHDSVIKPLREVYNKRLSKKGVVTLTTKEYLLSK</sequence>
<keyword evidence="2" id="KW-0378">Hydrolase</keyword>
<reference evidence="4 5" key="2">
    <citation type="submission" date="2024-02" db="EMBL/GenBank/DDBJ databases">
        <title>The Genome Sequence of Enterococcus sp. DIV0159.</title>
        <authorList>
            <person name="Earl A."/>
            <person name="Manson A."/>
            <person name="Gilmore M."/>
            <person name="Sanders J."/>
            <person name="Shea T."/>
            <person name="Howe W."/>
            <person name="Livny J."/>
            <person name="Cuomo C."/>
            <person name="Neafsey D."/>
            <person name="Birren B."/>
        </authorList>
    </citation>
    <scope>NUCLEOTIDE SEQUENCE [LARGE SCALE GENOMIC DNA]</scope>
    <source>
        <strain evidence="4 5">665A</strain>
    </source>
</reference>
<protein>
    <recommendedName>
        <fullName evidence="3">Isochorismatase-like domain-containing protein</fullName>
    </recommendedName>
</protein>
<dbReference type="SUPFAM" id="SSF52499">
    <property type="entry name" value="Isochorismatase-like hydrolases"/>
    <property type="match status" value="1"/>
</dbReference>
<organism evidence="4 5">
    <name type="scientific">Candidatus Enterococcus ferrettii</name>
    <dbReference type="NCBI Taxonomy" id="2815324"/>
    <lineage>
        <taxon>Bacteria</taxon>
        <taxon>Bacillati</taxon>
        <taxon>Bacillota</taxon>
        <taxon>Bacilli</taxon>
        <taxon>Lactobacillales</taxon>
        <taxon>Enterococcaceae</taxon>
        <taxon>Enterococcus</taxon>
    </lineage>
</organism>
<dbReference type="CDD" id="cd00431">
    <property type="entry name" value="cysteine_hydrolases"/>
    <property type="match status" value="1"/>
</dbReference>
<evidence type="ECO:0000259" key="3">
    <source>
        <dbReference type="Pfam" id="PF00857"/>
    </source>
</evidence>
<keyword evidence="5" id="KW-1185">Reference proteome</keyword>
<dbReference type="RefSeq" id="WP_207701207.1">
    <property type="nucleotide sequence ID" value="NZ_JAFREL020000007.1"/>
</dbReference>
<reference evidence="4 5" key="1">
    <citation type="submission" date="2021-03" db="EMBL/GenBank/DDBJ databases">
        <authorList>
            <person name="Gilmore M.S."/>
            <person name="Schwartzman J."/>
            <person name="Van Tyne D."/>
            <person name="Martin M."/>
            <person name="Earl A.M."/>
            <person name="Manson A.L."/>
            <person name="Straub T."/>
            <person name="Salamzade R."/>
            <person name="Saavedra J."/>
            <person name="Lebreton F."/>
            <person name="Prichula J."/>
            <person name="Schaufler K."/>
            <person name="Gaca A."/>
            <person name="Sgardioli B."/>
            <person name="Wagenaar J."/>
            <person name="Strong T."/>
        </authorList>
    </citation>
    <scope>NUCLEOTIDE SEQUENCE [LARGE SCALE GENOMIC DNA]</scope>
    <source>
        <strain evidence="4 5">665A</strain>
    </source>
</reference>
<accession>A0ABV0EZC8</accession>
<evidence type="ECO:0000313" key="4">
    <source>
        <dbReference type="EMBL" id="MEO1773097.1"/>
    </source>
</evidence>
<dbReference type="PANTHER" id="PTHR43540">
    <property type="entry name" value="PEROXYUREIDOACRYLATE/UREIDOACRYLATE AMIDOHYDROLASE-RELATED"/>
    <property type="match status" value="1"/>
</dbReference>
<feature type="domain" description="Isochorismatase-like" evidence="3">
    <location>
        <begin position="4"/>
        <end position="150"/>
    </location>
</feature>
<dbReference type="InterPro" id="IPR050272">
    <property type="entry name" value="Isochorismatase-like_hydrls"/>
</dbReference>
<dbReference type="InterPro" id="IPR036380">
    <property type="entry name" value="Isochorismatase-like_sf"/>
</dbReference>
<evidence type="ECO:0000256" key="2">
    <source>
        <dbReference type="ARBA" id="ARBA00022801"/>
    </source>
</evidence>